<dbReference type="Gene3D" id="3.90.320.10">
    <property type="match status" value="1"/>
</dbReference>
<dbReference type="InterPro" id="IPR019080">
    <property type="entry name" value="YqaJ_viral_recombinase"/>
</dbReference>
<dbReference type="AlphaFoldDB" id="A0A2B4SII7"/>
<dbReference type="PANTHER" id="PTHR47526">
    <property type="entry name" value="ATP-DEPENDENT DNA HELICASE"/>
    <property type="match status" value="1"/>
</dbReference>
<comment type="caution">
    <text evidence="3">The sequence shown here is derived from an EMBL/GenBank/DDBJ whole genome shotgun (WGS) entry which is preliminary data.</text>
</comment>
<sequence length="535" mass="60945">MLAPTKQTGLKLPNCYRDSSKPTKPKLKEVCRALSADFKKNIGKKALVNIVCNALNLSTSSTTATKTENQSACWTLPTIAYLQKQKEWKKDLTGIPMLMDESMVKSYLIGVGYEEQTVRKYKTLRAWEHKQDVHSVKLRGDCSHVGAILFTLCDVVAEGKQHLPPDPTCTDLPCSWSDPKGAKVEPVIVEDINFYKAKVGKEPPTKKFHPSPSVTESFYGTTQHDKRTMDELKMNLKRDLFYANHGNPMPPIFYILAQKDILPQSPLQQELPDFLPADDPHLAYSFNVDIEDITEHENVRAIVSPIKSNPASLHDITSKADAIIDKLRVQDDDIKKIEKATRDQSNCKQWFVERTPRITASQCKRALMKETTSPTKAVSEILGYNNKIQTGHMRDGICSEGEFIEQYMKITNNKVQKSVFFVSKTHSFLGASPDGLIDDDGSIELKKIHPHYNETLEAALKRLHIVKDVDGCLIVNKNHKYYYQMQQQLFCTRQRWTDLWLLMALICLLEEWILMMISGISIYQNSRSFITTYFC</sequence>
<dbReference type="GO" id="GO:0006281">
    <property type="term" value="P:DNA repair"/>
    <property type="evidence" value="ECO:0007669"/>
    <property type="project" value="UniProtKB-ARBA"/>
</dbReference>
<dbReference type="OrthoDB" id="5979430at2759"/>
<reference evidence="4" key="1">
    <citation type="journal article" date="2017" name="bioRxiv">
        <title>Comparative analysis of the genomes of Stylophora pistillata and Acropora digitifera provides evidence for extensive differences between species of corals.</title>
        <authorList>
            <person name="Voolstra C.R."/>
            <person name="Li Y."/>
            <person name="Liew Y.J."/>
            <person name="Baumgarten S."/>
            <person name="Zoccola D."/>
            <person name="Flot J.-F."/>
            <person name="Tambutte S."/>
            <person name="Allemand D."/>
            <person name="Aranda M."/>
        </authorList>
    </citation>
    <scope>NUCLEOTIDE SEQUENCE [LARGE SCALE GENOMIC DNA]</scope>
</reference>
<accession>A0A2B4SII7</accession>
<dbReference type="InterPro" id="IPR011335">
    <property type="entry name" value="Restrct_endonuc-II-like"/>
</dbReference>
<dbReference type="SUPFAM" id="SSF52980">
    <property type="entry name" value="Restriction endonuclease-like"/>
    <property type="match status" value="1"/>
</dbReference>
<evidence type="ECO:0000259" key="2">
    <source>
        <dbReference type="Pfam" id="PF09588"/>
    </source>
</evidence>
<feature type="transmembrane region" description="Helical" evidence="1">
    <location>
        <begin position="499"/>
        <end position="523"/>
    </location>
</feature>
<keyword evidence="4" id="KW-1185">Reference proteome</keyword>
<keyword evidence="1" id="KW-0812">Transmembrane</keyword>
<proteinExistence type="predicted"/>
<dbReference type="Proteomes" id="UP000225706">
    <property type="component" value="Unassembled WGS sequence"/>
</dbReference>
<organism evidence="3 4">
    <name type="scientific">Stylophora pistillata</name>
    <name type="common">Smooth cauliflower coral</name>
    <dbReference type="NCBI Taxonomy" id="50429"/>
    <lineage>
        <taxon>Eukaryota</taxon>
        <taxon>Metazoa</taxon>
        <taxon>Cnidaria</taxon>
        <taxon>Anthozoa</taxon>
        <taxon>Hexacorallia</taxon>
        <taxon>Scleractinia</taxon>
        <taxon>Astrocoeniina</taxon>
        <taxon>Pocilloporidae</taxon>
        <taxon>Stylophora</taxon>
    </lineage>
</organism>
<keyword evidence="1" id="KW-1133">Transmembrane helix</keyword>
<evidence type="ECO:0000313" key="3">
    <source>
        <dbReference type="EMBL" id="PFX28337.1"/>
    </source>
</evidence>
<dbReference type="PANTHER" id="PTHR47526:SF3">
    <property type="entry name" value="PHD-TYPE DOMAIN-CONTAINING PROTEIN"/>
    <property type="match status" value="1"/>
</dbReference>
<evidence type="ECO:0000256" key="1">
    <source>
        <dbReference type="SAM" id="Phobius"/>
    </source>
</evidence>
<feature type="domain" description="YqaJ viral recombinase" evidence="2">
    <location>
        <begin position="349"/>
        <end position="492"/>
    </location>
</feature>
<dbReference type="EMBL" id="LSMT01000085">
    <property type="protein sequence ID" value="PFX28337.1"/>
    <property type="molecule type" value="Genomic_DNA"/>
</dbReference>
<keyword evidence="1" id="KW-0472">Membrane</keyword>
<evidence type="ECO:0000313" key="4">
    <source>
        <dbReference type="Proteomes" id="UP000225706"/>
    </source>
</evidence>
<protein>
    <recommendedName>
        <fullName evidence="2">YqaJ viral recombinase domain-containing protein</fullName>
    </recommendedName>
</protein>
<dbReference type="InterPro" id="IPR011604">
    <property type="entry name" value="PDDEXK-like_dom_sf"/>
</dbReference>
<dbReference type="Pfam" id="PF09588">
    <property type="entry name" value="YqaJ"/>
    <property type="match status" value="1"/>
</dbReference>
<dbReference type="CDD" id="cd22343">
    <property type="entry name" value="PDDEXK_lambda_exonuclease-like"/>
    <property type="match status" value="1"/>
</dbReference>
<name>A0A2B4SII7_STYPI</name>
<gene>
    <name evidence="3" type="ORF">AWC38_SpisGene6922</name>
</gene>